<name>A0A0A9G132_ARUDO</name>
<accession>A0A0A9G132</accession>
<reference evidence="1" key="2">
    <citation type="journal article" date="2015" name="Data Brief">
        <title>Shoot transcriptome of the giant reed, Arundo donax.</title>
        <authorList>
            <person name="Barrero R.A."/>
            <person name="Guerrero F.D."/>
            <person name="Moolhuijzen P."/>
            <person name="Goolsby J.A."/>
            <person name="Tidwell J."/>
            <person name="Bellgard S.E."/>
            <person name="Bellgard M.I."/>
        </authorList>
    </citation>
    <scope>NUCLEOTIDE SEQUENCE</scope>
    <source>
        <tissue evidence="1">Shoot tissue taken approximately 20 cm above the soil surface</tissue>
    </source>
</reference>
<dbReference type="AlphaFoldDB" id="A0A0A9G132"/>
<dbReference type="EMBL" id="GBRH01181650">
    <property type="protein sequence ID" value="JAE16246.1"/>
    <property type="molecule type" value="Transcribed_RNA"/>
</dbReference>
<organism evidence="1">
    <name type="scientific">Arundo donax</name>
    <name type="common">Giant reed</name>
    <name type="synonym">Donax arundinaceus</name>
    <dbReference type="NCBI Taxonomy" id="35708"/>
    <lineage>
        <taxon>Eukaryota</taxon>
        <taxon>Viridiplantae</taxon>
        <taxon>Streptophyta</taxon>
        <taxon>Embryophyta</taxon>
        <taxon>Tracheophyta</taxon>
        <taxon>Spermatophyta</taxon>
        <taxon>Magnoliopsida</taxon>
        <taxon>Liliopsida</taxon>
        <taxon>Poales</taxon>
        <taxon>Poaceae</taxon>
        <taxon>PACMAD clade</taxon>
        <taxon>Arundinoideae</taxon>
        <taxon>Arundineae</taxon>
        <taxon>Arundo</taxon>
    </lineage>
</organism>
<evidence type="ECO:0000313" key="1">
    <source>
        <dbReference type="EMBL" id="JAE16246.1"/>
    </source>
</evidence>
<reference evidence="1" key="1">
    <citation type="submission" date="2014-09" db="EMBL/GenBank/DDBJ databases">
        <authorList>
            <person name="Magalhaes I.L.F."/>
            <person name="Oliveira U."/>
            <person name="Santos F.R."/>
            <person name="Vidigal T.H.D.A."/>
            <person name="Brescovit A.D."/>
            <person name="Santos A.J."/>
        </authorList>
    </citation>
    <scope>NUCLEOTIDE SEQUENCE</scope>
    <source>
        <tissue evidence="1">Shoot tissue taken approximately 20 cm above the soil surface</tissue>
    </source>
</reference>
<sequence length="86" mass="8925">MQDFGQWLPQSPKTGNLYFASTLVPSQIVTCLETQTRTCADLSAEKKSALLGNTNGIGPIEGISNDAGSIVGNENGAGPTEGIDLN</sequence>
<proteinExistence type="predicted"/>
<protein>
    <submittedName>
        <fullName evidence="1">Uncharacterized protein</fullName>
    </submittedName>
</protein>